<dbReference type="EMBL" id="JARPUR010000005">
    <property type="protein sequence ID" value="KAK4875767.1"/>
    <property type="molecule type" value="Genomic_DNA"/>
</dbReference>
<evidence type="ECO:0000256" key="3">
    <source>
        <dbReference type="ARBA" id="ARBA00022989"/>
    </source>
</evidence>
<protein>
    <recommendedName>
        <fullName evidence="8">Transmembrane protein 115</fullName>
    </recommendedName>
</protein>
<dbReference type="FunFam" id="1.20.1540.10:FF:000004">
    <property type="entry name" value="Transmembrane protein 115"/>
    <property type="match status" value="1"/>
</dbReference>
<dbReference type="SUPFAM" id="SSF144091">
    <property type="entry name" value="Rhomboid-like"/>
    <property type="match status" value="1"/>
</dbReference>
<dbReference type="Pfam" id="PF08551">
    <property type="entry name" value="DUF1751"/>
    <property type="match status" value="1"/>
</dbReference>
<keyword evidence="7" id="KW-1185">Reference proteome</keyword>
<dbReference type="Proteomes" id="UP001353858">
    <property type="component" value="Unassembled WGS sequence"/>
</dbReference>
<dbReference type="GO" id="GO:0016020">
    <property type="term" value="C:membrane"/>
    <property type="evidence" value="ECO:0007669"/>
    <property type="project" value="UniProtKB-SubCell"/>
</dbReference>
<dbReference type="InterPro" id="IPR013861">
    <property type="entry name" value="TMEM115/Pdh1/Rbl19"/>
</dbReference>
<comment type="caution">
    <text evidence="6">The sequence shown here is derived from an EMBL/GenBank/DDBJ whole genome shotgun (WGS) entry which is preliminary data.</text>
</comment>
<reference evidence="7" key="1">
    <citation type="submission" date="2023-01" db="EMBL/GenBank/DDBJ databases">
        <title>Key to firefly adult light organ development and bioluminescence: homeobox transcription factors regulate luciferase expression and transportation to peroxisome.</title>
        <authorList>
            <person name="Fu X."/>
        </authorList>
    </citation>
    <scope>NUCLEOTIDE SEQUENCE [LARGE SCALE GENOMIC DNA]</scope>
</reference>
<name>A0AAN7PU16_9COLE</name>
<feature type="transmembrane region" description="Helical" evidence="5">
    <location>
        <begin position="64"/>
        <end position="93"/>
    </location>
</feature>
<dbReference type="GO" id="GO:0005794">
    <property type="term" value="C:Golgi apparatus"/>
    <property type="evidence" value="ECO:0007669"/>
    <property type="project" value="TreeGrafter"/>
</dbReference>
<evidence type="ECO:0000256" key="2">
    <source>
        <dbReference type="ARBA" id="ARBA00022692"/>
    </source>
</evidence>
<evidence type="ECO:0000313" key="7">
    <source>
        <dbReference type="Proteomes" id="UP001353858"/>
    </source>
</evidence>
<keyword evidence="2 5" id="KW-0812">Transmembrane</keyword>
<dbReference type="PANTHER" id="PTHR13377">
    <property type="entry name" value="PLACENTAL PROTEIN 6"/>
    <property type="match status" value="1"/>
</dbReference>
<keyword evidence="4 5" id="KW-0472">Membrane</keyword>
<evidence type="ECO:0000256" key="5">
    <source>
        <dbReference type="SAM" id="Phobius"/>
    </source>
</evidence>
<feature type="transmembrane region" description="Helical" evidence="5">
    <location>
        <begin position="21"/>
        <end position="44"/>
    </location>
</feature>
<dbReference type="PANTHER" id="PTHR13377:SF3">
    <property type="entry name" value="TRANSMEMBRANE PROTEIN 115"/>
    <property type="match status" value="1"/>
</dbReference>
<proteinExistence type="predicted"/>
<evidence type="ECO:0000256" key="1">
    <source>
        <dbReference type="ARBA" id="ARBA00004141"/>
    </source>
</evidence>
<dbReference type="AlphaFoldDB" id="A0AAN7PU16"/>
<dbReference type="GO" id="GO:0006890">
    <property type="term" value="P:retrograde vesicle-mediated transport, Golgi to endoplasmic reticulum"/>
    <property type="evidence" value="ECO:0007669"/>
    <property type="project" value="InterPro"/>
</dbReference>
<feature type="transmembrane region" description="Helical" evidence="5">
    <location>
        <begin position="138"/>
        <end position="156"/>
    </location>
</feature>
<comment type="subcellular location">
    <subcellularLocation>
        <location evidence="1">Membrane</location>
        <topology evidence="1">Multi-pass membrane protein</topology>
    </subcellularLocation>
</comment>
<accession>A0AAN7PU16</accession>
<dbReference type="SMART" id="SM01160">
    <property type="entry name" value="DUF1751"/>
    <property type="match status" value="1"/>
</dbReference>
<dbReference type="InterPro" id="IPR035952">
    <property type="entry name" value="Rhomboid-like_sf"/>
</dbReference>
<organism evidence="6 7">
    <name type="scientific">Aquatica leii</name>
    <dbReference type="NCBI Taxonomy" id="1421715"/>
    <lineage>
        <taxon>Eukaryota</taxon>
        <taxon>Metazoa</taxon>
        <taxon>Ecdysozoa</taxon>
        <taxon>Arthropoda</taxon>
        <taxon>Hexapoda</taxon>
        <taxon>Insecta</taxon>
        <taxon>Pterygota</taxon>
        <taxon>Neoptera</taxon>
        <taxon>Endopterygota</taxon>
        <taxon>Coleoptera</taxon>
        <taxon>Polyphaga</taxon>
        <taxon>Elateriformia</taxon>
        <taxon>Elateroidea</taxon>
        <taxon>Lampyridae</taxon>
        <taxon>Luciolinae</taxon>
        <taxon>Aquatica</taxon>
    </lineage>
</organism>
<gene>
    <name evidence="6" type="ORF">RN001_012189</name>
</gene>
<feature type="transmembrane region" description="Helical" evidence="5">
    <location>
        <begin position="105"/>
        <end position="126"/>
    </location>
</feature>
<evidence type="ECO:0000313" key="6">
    <source>
        <dbReference type="EMBL" id="KAK4875767.1"/>
    </source>
</evidence>
<sequence length="367" mass="40868">MAMFRALNRNIPYLKQQSVALLGNTSTAVKFICGVVLLGYGLSYSEEAVKVLSVTPGYLMPSAFWLWTLFTFCFLELHFWEVLVDIVTVGLCGKLIEPLWGQMEMMTFFAIVNLGVAILSTTYYFFLYMCTFNTDLLFNVHIHGLAGYVAGVSVTVKQIMPDLILLKTPLGKLSNRNVPLTVFFLSLTLWVVGLLEGTYPTMFLSGLLVSWVYLRFYQRHSNGSRGDMADYFTFASFFPNVIQPPVAVISNTIHGMLVKVGICRKVVRRYDMANPTGVTISIPPTEQHDMERRRQIALKALSERLSKSQDKQLLLPKVTHKPIPSPAHGIVLINSPQAQQISTTTITSTSTTVAIPSTIGTTFPSTT</sequence>
<evidence type="ECO:0000256" key="4">
    <source>
        <dbReference type="ARBA" id="ARBA00023136"/>
    </source>
</evidence>
<evidence type="ECO:0008006" key="8">
    <source>
        <dbReference type="Google" id="ProtNLM"/>
    </source>
</evidence>
<feature type="transmembrane region" description="Helical" evidence="5">
    <location>
        <begin position="177"/>
        <end position="195"/>
    </location>
</feature>
<keyword evidence="3 5" id="KW-1133">Transmembrane helix</keyword>